<organism evidence="2 3">
    <name type="scientific">Modicella reniformis</name>
    <dbReference type="NCBI Taxonomy" id="1440133"/>
    <lineage>
        <taxon>Eukaryota</taxon>
        <taxon>Fungi</taxon>
        <taxon>Fungi incertae sedis</taxon>
        <taxon>Mucoromycota</taxon>
        <taxon>Mortierellomycotina</taxon>
        <taxon>Mortierellomycetes</taxon>
        <taxon>Mortierellales</taxon>
        <taxon>Mortierellaceae</taxon>
        <taxon>Modicella</taxon>
    </lineage>
</organism>
<name>A0A9P6MJ98_9FUNG</name>
<sequence>MIGARAESPSDGAVDEPSRKQKESFHEEEPSHPMETGDHHNVGLSGYKEDLQEESWVDGELQEQSIYGSASFESWDDDPTLESEDVTGTAHPSTPEFPNGNVE</sequence>
<accession>A0A9P6MJ98</accession>
<dbReference type="EMBL" id="JAAAHW010000406">
    <property type="protein sequence ID" value="KAG0002811.1"/>
    <property type="molecule type" value="Genomic_DNA"/>
</dbReference>
<proteinExistence type="predicted"/>
<evidence type="ECO:0000313" key="2">
    <source>
        <dbReference type="EMBL" id="KAG0002811.1"/>
    </source>
</evidence>
<feature type="compositionally biased region" description="Acidic residues" evidence="1">
    <location>
        <begin position="51"/>
        <end position="61"/>
    </location>
</feature>
<reference evidence="2" key="1">
    <citation type="journal article" date="2020" name="Fungal Divers.">
        <title>Resolving the Mortierellaceae phylogeny through synthesis of multi-gene phylogenetics and phylogenomics.</title>
        <authorList>
            <person name="Vandepol N."/>
            <person name="Liber J."/>
            <person name="Desiro A."/>
            <person name="Na H."/>
            <person name="Kennedy M."/>
            <person name="Barry K."/>
            <person name="Grigoriev I.V."/>
            <person name="Miller A.N."/>
            <person name="O'Donnell K."/>
            <person name="Stajich J.E."/>
            <person name="Bonito G."/>
        </authorList>
    </citation>
    <scope>NUCLEOTIDE SEQUENCE</scope>
    <source>
        <strain evidence="2">MES-2147</strain>
    </source>
</reference>
<feature type="compositionally biased region" description="Basic and acidic residues" evidence="1">
    <location>
        <begin position="16"/>
        <end position="41"/>
    </location>
</feature>
<keyword evidence="3" id="KW-1185">Reference proteome</keyword>
<gene>
    <name evidence="2" type="ORF">BGZ65_002302</name>
</gene>
<feature type="compositionally biased region" description="Acidic residues" evidence="1">
    <location>
        <begin position="74"/>
        <end position="85"/>
    </location>
</feature>
<feature type="compositionally biased region" description="Polar residues" evidence="1">
    <location>
        <begin position="62"/>
        <end position="72"/>
    </location>
</feature>
<protein>
    <submittedName>
        <fullName evidence="2">Uncharacterized protein</fullName>
    </submittedName>
</protein>
<evidence type="ECO:0000256" key="1">
    <source>
        <dbReference type="SAM" id="MobiDB-lite"/>
    </source>
</evidence>
<dbReference type="Proteomes" id="UP000749646">
    <property type="component" value="Unassembled WGS sequence"/>
</dbReference>
<dbReference type="AlphaFoldDB" id="A0A9P6MJ98"/>
<comment type="caution">
    <text evidence="2">The sequence shown here is derived from an EMBL/GenBank/DDBJ whole genome shotgun (WGS) entry which is preliminary data.</text>
</comment>
<feature type="region of interest" description="Disordered" evidence="1">
    <location>
        <begin position="1"/>
        <end position="103"/>
    </location>
</feature>
<evidence type="ECO:0000313" key="3">
    <source>
        <dbReference type="Proteomes" id="UP000749646"/>
    </source>
</evidence>